<keyword evidence="1" id="KW-0812">Transmembrane</keyword>
<reference evidence="6 7" key="1">
    <citation type="submission" date="2015-01" db="EMBL/GenBank/DDBJ databases">
        <title>Evolution of Trichinella species and genotypes.</title>
        <authorList>
            <person name="Korhonen P.K."/>
            <person name="Edoardo P."/>
            <person name="Giuseppe L.R."/>
            <person name="Gasser R.B."/>
        </authorList>
    </citation>
    <scope>NUCLEOTIDE SEQUENCE [LARGE SCALE GENOMIC DNA]</scope>
    <source>
        <strain evidence="3">ISS13</strain>
        <strain evidence="2">ISS141</strain>
        <strain evidence="5">ISS176</strain>
        <strain evidence="4">ISS588</strain>
    </source>
</reference>
<dbReference type="AlphaFoldDB" id="A0A0V0XV78"/>
<dbReference type="Proteomes" id="UP000054815">
    <property type="component" value="Unassembled WGS sequence"/>
</dbReference>
<evidence type="ECO:0000313" key="3">
    <source>
        <dbReference type="EMBL" id="KRY66277.1"/>
    </source>
</evidence>
<evidence type="ECO:0000313" key="8">
    <source>
        <dbReference type="Proteomes" id="UP000054815"/>
    </source>
</evidence>
<organism evidence="2 8">
    <name type="scientific">Trichinella pseudospiralis</name>
    <name type="common">Parasitic roundworm</name>
    <dbReference type="NCBI Taxonomy" id="6337"/>
    <lineage>
        <taxon>Eukaryota</taxon>
        <taxon>Metazoa</taxon>
        <taxon>Ecdysozoa</taxon>
        <taxon>Nematoda</taxon>
        <taxon>Enoplea</taxon>
        <taxon>Dorylaimia</taxon>
        <taxon>Trichinellida</taxon>
        <taxon>Trichinellidae</taxon>
        <taxon>Trichinella</taxon>
    </lineage>
</organism>
<dbReference type="EMBL" id="JYDS01000183">
    <property type="protein sequence ID" value="KRZ22122.1"/>
    <property type="molecule type" value="Genomic_DNA"/>
</dbReference>
<name>A0A0V0XV78_TRIPS</name>
<evidence type="ECO:0000256" key="1">
    <source>
        <dbReference type="SAM" id="Phobius"/>
    </source>
</evidence>
<feature type="transmembrane region" description="Helical" evidence="1">
    <location>
        <begin position="12"/>
        <end position="32"/>
    </location>
</feature>
<dbReference type="EMBL" id="JYDV01000096">
    <property type="protein sequence ID" value="KRZ34855.1"/>
    <property type="molecule type" value="Genomic_DNA"/>
</dbReference>
<evidence type="ECO:0000313" key="2">
    <source>
        <dbReference type="EMBL" id="KRX91903.1"/>
    </source>
</evidence>
<keyword evidence="1" id="KW-0472">Membrane</keyword>
<sequence>MEHQLIEMMPKRILSELPFVGSWYLSMTYTFFADYMNKLGYFRSSECEQQVVTDQEFIHAFIELNISSSGYFQYF</sequence>
<dbReference type="Proteomes" id="UP000054632">
    <property type="component" value="Unassembled WGS sequence"/>
</dbReference>
<keyword evidence="7" id="KW-1185">Reference proteome</keyword>
<dbReference type="Proteomes" id="UP000054826">
    <property type="component" value="Unassembled WGS sequence"/>
</dbReference>
<keyword evidence="1" id="KW-1133">Transmembrane helix</keyword>
<evidence type="ECO:0000313" key="6">
    <source>
        <dbReference type="Proteomes" id="UP000054632"/>
    </source>
</evidence>
<evidence type="ECO:0000313" key="4">
    <source>
        <dbReference type="EMBL" id="KRZ22122.1"/>
    </source>
</evidence>
<dbReference type="EMBL" id="JYDR01000175">
    <property type="protein sequence ID" value="KRY66277.1"/>
    <property type="molecule type" value="Genomic_DNA"/>
</dbReference>
<evidence type="ECO:0000313" key="5">
    <source>
        <dbReference type="EMBL" id="KRZ34855.1"/>
    </source>
</evidence>
<gene>
    <name evidence="3" type="ORF">T4A_991</name>
    <name evidence="4" type="ORF">T4B_3314</name>
    <name evidence="5" type="ORF">T4C_13400</name>
    <name evidence="2" type="ORF">T4E_1564</name>
</gene>
<dbReference type="Proteomes" id="UP000054805">
    <property type="component" value="Unassembled WGS sequence"/>
</dbReference>
<dbReference type="EMBL" id="JYDU01000124">
    <property type="protein sequence ID" value="KRX91903.1"/>
    <property type="molecule type" value="Genomic_DNA"/>
</dbReference>
<accession>A0A0V0XV78</accession>
<comment type="caution">
    <text evidence="2">The sequence shown here is derived from an EMBL/GenBank/DDBJ whole genome shotgun (WGS) entry which is preliminary data.</text>
</comment>
<protein>
    <submittedName>
        <fullName evidence="2">Uncharacterized protein</fullName>
    </submittedName>
</protein>
<proteinExistence type="predicted"/>
<evidence type="ECO:0000313" key="7">
    <source>
        <dbReference type="Proteomes" id="UP000054805"/>
    </source>
</evidence>